<reference evidence="2 3" key="1">
    <citation type="submission" date="2019-12" db="EMBL/GenBank/DDBJ databases">
        <authorList>
            <person name="Huq M.A."/>
        </authorList>
    </citation>
    <scope>NUCLEOTIDE SEQUENCE [LARGE SCALE GENOMIC DNA]</scope>
    <source>
        <strain evidence="2 3">MAH-34</strain>
    </source>
</reference>
<dbReference type="Pfam" id="PF06719">
    <property type="entry name" value="AraC_N"/>
    <property type="match status" value="1"/>
</dbReference>
<organism evidence="2 3">
    <name type="scientific">Paenibacillus anseongense</name>
    <dbReference type="NCBI Taxonomy" id="2682845"/>
    <lineage>
        <taxon>Bacteria</taxon>
        <taxon>Bacillati</taxon>
        <taxon>Bacillota</taxon>
        <taxon>Bacilli</taxon>
        <taxon>Bacillales</taxon>
        <taxon>Paenibacillaceae</taxon>
        <taxon>Paenibacillus</taxon>
    </lineage>
</organism>
<evidence type="ECO:0000313" key="2">
    <source>
        <dbReference type="EMBL" id="MVQ39433.1"/>
    </source>
</evidence>
<comment type="caution">
    <text evidence="2">The sequence shown here is derived from an EMBL/GenBank/DDBJ whole genome shotgun (WGS) entry which is preliminary data.</text>
</comment>
<sequence>MLTPALCLVLQGSKKLHMNKDVLFYRTGDFMVSLVDIPAISSYRYNASSLCLAQS</sequence>
<dbReference type="Proteomes" id="UP000467637">
    <property type="component" value="Unassembled WGS sequence"/>
</dbReference>
<gene>
    <name evidence="2" type="ORF">GON05_33070</name>
</gene>
<keyword evidence="3" id="KW-1185">Reference proteome</keyword>
<name>A0ABW9UL32_9BACL</name>
<proteinExistence type="predicted"/>
<accession>A0ABW9UL32</accession>
<evidence type="ECO:0000313" key="3">
    <source>
        <dbReference type="Proteomes" id="UP000467637"/>
    </source>
</evidence>
<feature type="domain" description="Transcription regulator HTH AraC N-terminal" evidence="1">
    <location>
        <begin position="3"/>
        <end position="42"/>
    </location>
</feature>
<protein>
    <recommendedName>
        <fullName evidence="1">Transcription regulator HTH AraC N-terminal domain-containing protein</fullName>
    </recommendedName>
</protein>
<dbReference type="InterPro" id="IPR009594">
    <property type="entry name" value="Tscrpt_reg_HTH_AraC_N"/>
</dbReference>
<dbReference type="EMBL" id="WSEM01000034">
    <property type="protein sequence ID" value="MVQ39433.1"/>
    <property type="molecule type" value="Genomic_DNA"/>
</dbReference>
<dbReference type="RefSeq" id="WP_181646342.1">
    <property type="nucleotide sequence ID" value="NZ_WSEM01000034.1"/>
</dbReference>
<evidence type="ECO:0000259" key="1">
    <source>
        <dbReference type="Pfam" id="PF06719"/>
    </source>
</evidence>